<dbReference type="VEuPathDB" id="ToxoDB:CSUI_003119"/>
<dbReference type="SUPFAM" id="SSF56574">
    <property type="entry name" value="Serpins"/>
    <property type="match status" value="1"/>
</dbReference>
<protein>
    <submittedName>
        <fullName evidence="4">Serine protease</fullName>
    </submittedName>
</protein>
<dbReference type="AlphaFoldDB" id="A0A2C6KRH8"/>
<evidence type="ECO:0000256" key="2">
    <source>
        <dbReference type="RuleBase" id="RU000411"/>
    </source>
</evidence>
<dbReference type="Proteomes" id="UP000221165">
    <property type="component" value="Unassembled WGS sequence"/>
</dbReference>
<dbReference type="GO" id="GO:0005615">
    <property type="term" value="C:extracellular space"/>
    <property type="evidence" value="ECO:0007669"/>
    <property type="project" value="InterPro"/>
</dbReference>
<accession>A0A2C6KRH8</accession>
<name>A0A2C6KRH8_9APIC</name>
<organism evidence="4 5">
    <name type="scientific">Cystoisospora suis</name>
    <dbReference type="NCBI Taxonomy" id="483139"/>
    <lineage>
        <taxon>Eukaryota</taxon>
        <taxon>Sar</taxon>
        <taxon>Alveolata</taxon>
        <taxon>Apicomplexa</taxon>
        <taxon>Conoidasida</taxon>
        <taxon>Coccidia</taxon>
        <taxon>Eucoccidiorida</taxon>
        <taxon>Eimeriorina</taxon>
        <taxon>Sarcocystidae</taxon>
        <taxon>Cystoisospora</taxon>
    </lineage>
</organism>
<dbReference type="Pfam" id="PF00079">
    <property type="entry name" value="Serpin"/>
    <property type="match status" value="1"/>
</dbReference>
<dbReference type="Gene3D" id="3.30.497.10">
    <property type="entry name" value="Antithrombin, subunit I, domain 2"/>
    <property type="match status" value="1"/>
</dbReference>
<dbReference type="InterPro" id="IPR000215">
    <property type="entry name" value="Serpin_fam"/>
</dbReference>
<evidence type="ECO:0000313" key="5">
    <source>
        <dbReference type="Proteomes" id="UP000221165"/>
    </source>
</evidence>
<keyword evidence="5" id="KW-1185">Reference proteome</keyword>
<dbReference type="EMBL" id="MIGC01001340">
    <property type="protein sequence ID" value="PHJ23030.1"/>
    <property type="molecule type" value="Genomic_DNA"/>
</dbReference>
<reference evidence="4 5" key="1">
    <citation type="journal article" date="2017" name="Int. J. Parasitol.">
        <title>The genome of the protozoan parasite Cystoisospora suis and a reverse vaccinology approach to identify vaccine candidates.</title>
        <authorList>
            <person name="Palmieri N."/>
            <person name="Shrestha A."/>
            <person name="Ruttkowski B."/>
            <person name="Beck T."/>
            <person name="Vogl C."/>
            <person name="Tomley F."/>
            <person name="Blake D.P."/>
            <person name="Joachim A."/>
        </authorList>
    </citation>
    <scope>NUCLEOTIDE SEQUENCE [LARGE SCALE GENOMIC DNA]</scope>
    <source>
        <strain evidence="4 5">Wien I</strain>
    </source>
</reference>
<dbReference type="GO" id="GO:0006508">
    <property type="term" value="P:proteolysis"/>
    <property type="evidence" value="ECO:0007669"/>
    <property type="project" value="UniProtKB-KW"/>
</dbReference>
<evidence type="ECO:0000313" key="4">
    <source>
        <dbReference type="EMBL" id="PHJ23030.1"/>
    </source>
</evidence>
<evidence type="ECO:0000259" key="3">
    <source>
        <dbReference type="SMART" id="SM00093"/>
    </source>
</evidence>
<dbReference type="GO" id="GO:0008233">
    <property type="term" value="F:peptidase activity"/>
    <property type="evidence" value="ECO:0007669"/>
    <property type="project" value="UniProtKB-KW"/>
</dbReference>
<feature type="domain" description="Serpin" evidence="3">
    <location>
        <begin position="91"/>
        <end position="465"/>
    </location>
</feature>
<dbReference type="RefSeq" id="XP_067924707.1">
    <property type="nucleotide sequence ID" value="XM_068063317.1"/>
</dbReference>
<dbReference type="SMART" id="SM00093">
    <property type="entry name" value="SERPIN"/>
    <property type="match status" value="1"/>
</dbReference>
<dbReference type="GeneID" id="94426528"/>
<sequence length="499" mass="54933">MGKFPSSPTVNAEARHGLLLTARCPCQLLLRRGSTSACRRPGSTPSRAGVLLSLLSLVLALVWAQDLVMQAEGAGGGEAGSWPTSSTALAMQLHRNLLRSYPDKRVANMVFSPLGISRVLRALAAGAGEETLWQLQELTDVRDINLQIPQVYLNPSSAEGDQPAIMIFDHIYVSLAVERNPHFQSFRDVAENTLHVTVSGLDFSASPLVVAEKINFDVAEQTAGFVTEVVWPLSLHPRMELAAISAVHVRCPWEPELFDDEVLRQFYPPYGPHGTVRFIRLRRAATALEYFNGQAVKAVRLPLSDPTLGLYIMMPRVVNAFEGKFEIAPPDVDDLVDELYEGMLDRQANGPPEGPNVLVEVEIPAFTLLPGWNQVDVTRILRGLGIENLFDEERAVMPLLDSERYRPVDIFAHSAGIAVDIRGVGGATGEAEAGSDPPPLRSADFGRTDRITFDRPFMFQLRYQPFNQRSRRCPAREQVVVLSGHLFSAVGAQLQGLHM</sequence>
<keyword evidence="4" id="KW-0378">Hydrolase</keyword>
<proteinExistence type="inferred from homology"/>
<dbReference type="Gene3D" id="2.30.39.10">
    <property type="entry name" value="Alpha-1-antitrypsin, domain 1"/>
    <property type="match status" value="1"/>
</dbReference>
<keyword evidence="4" id="KW-0645">Protease</keyword>
<dbReference type="InterPro" id="IPR023796">
    <property type="entry name" value="Serpin_dom"/>
</dbReference>
<comment type="caution">
    <text evidence="4">The sequence shown here is derived from an EMBL/GenBank/DDBJ whole genome shotgun (WGS) entry which is preliminary data.</text>
</comment>
<dbReference type="PANTHER" id="PTHR11461:SF211">
    <property type="entry name" value="GH10112P-RELATED"/>
    <property type="match status" value="1"/>
</dbReference>
<dbReference type="GO" id="GO:0004867">
    <property type="term" value="F:serine-type endopeptidase inhibitor activity"/>
    <property type="evidence" value="ECO:0007669"/>
    <property type="project" value="InterPro"/>
</dbReference>
<dbReference type="InterPro" id="IPR036186">
    <property type="entry name" value="Serpin_sf"/>
</dbReference>
<dbReference type="OrthoDB" id="671595at2759"/>
<comment type="similarity">
    <text evidence="1 2">Belongs to the serpin family.</text>
</comment>
<dbReference type="InterPro" id="IPR042185">
    <property type="entry name" value="Serpin_sf_2"/>
</dbReference>
<dbReference type="InterPro" id="IPR042178">
    <property type="entry name" value="Serpin_sf_1"/>
</dbReference>
<evidence type="ECO:0000256" key="1">
    <source>
        <dbReference type="ARBA" id="ARBA00009500"/>
    </source>
</evidence>
<dbReference type="PANTHER" id="PTHR11461">
    <property type="entry name" value="SERINE PROTEASE INHIBITOR, SERPIN"/>
    <property type="match status" value="1"/>
</dbReference>
<gene>
    <name evidence="4" type="ORF">CSUI_003119</name>
</gene>